<evidence type="ECO:0000313" key="4">
    <source>
        <dbReference type="Proteomes" id="UP000325273"/>
    </source>
</evidence>
<keyword evidence="1" id="KW-0175">Coiled coil</keyword>
<dbReference type="AlphaFoldDB" id="A0A5B0GTK8"/>
<evidence type="ECO:0000313" key="3">
    <source>
        <dbReference type="EMBL" id="KAA1006227.1"/>
    </source>
</evidence>
<dbReference type="Proteomes" id="UP000325273">
    <property type="component" value="Unassembled WGS sequence"/>
</dbReference>
<sequence length="147" mass="16592">MSNSESPSDRNFSIFSNWSASKTDSDFRQLVGRGVLSRTEIARECQFAKSVLAQNPRVKEALRVLEDGLRDRGVLPPIALVDSDSTDNNQMPVLSQRKRHSTDTDPDRRLLEIENASLKAENDLLKQRLSKYESLHTALLLTGRVPR</sequence>
<dbReference type="NCBIfam" id="NF040697">
    <property type="entry name" value="VPA1267_fam"/>
    <property type="match status" value="1"/>
</dbReference>
<evidence type="ECO:0000256" key="2">
    <source>
        <dbReference type="SAM" id="MobiDB-lite"/>
    </source>
</evidence>
<keyword evidence="4" id="KW-1185">Reference proteome</keyword>
<feature type="coiled-coil region" evidence="1">
    <location>
        <begin position="108"/>
        <end position="135"/>
    </location>
</feature>
<reference evidence="3 4" key="1">
    <citation type="submission" date="2019-08" db="EMBL/GenBank/DDBJ databases">
        <title>Paraburkholderia sp. DCY113.</title>
        <authorList>
            <person name="Kang J."/>
        </authorList>
    </citation>
    <scope>NUCLEOTIDE SEQUENCE [LARGE SCALE GENOMIC DNA]</scope>
    <source>
        <strain evidence="3 4">DCY113</strain>
    </source>
</reference>
<accession>A0A5B0GTK8</accession>
<organism evidence="3 4">
    <name type="scientific">Paraburkholderia panacisoli</name>
    <dbReference type="NCBI Taxonomy" id="2603818"/>
    <lineage>
        <taxon>Bacteria</taxon>
        <taxon>Pseudomonadati</taxon>
        <taxon>Pseudomonadota</taxon>
        <taxon>Betaproteobacteria</taxon>
        <taxon>Burkholderiales</taxon>
        <taxon>Burkholderiaceae</taxon>
        <taxon>Paraburkholderia</taxon>
    </lineage>
</organism>
<feature type="region of interest" description="Disordered" evidence="2">
    <location>
        <begin position="76"/>
        <end position="105"/>
    </location>
</feature>
<name>A0A5B0GTK8_9BURK</name>
<comment type="caution">
    <text evidence="3">The sequence shown here is derived from an EMBL/GenBank/DDBJ whole genome shotgun (WGS) entry which is preliminary data.</text>
</comment>
<gene>
    <name evidence="3" type="ORF">FVF58_27000</name>
</gene>
<protein>
    <submittedName>
        <fullName evidence="3">Uncharacterized protein</fullName>
    </submittedName>
</protein>
<proteinExistence type="predicted"/>
<dbReference type="EMBL" id="VTUZ01000020">
    <property type="protein sequence ID" value="KAA1006227.1"/>
    <property type="molecule type" value="Genomic_DNA"/>
</dbReference>
<dbReference type="RefSeq" id="WP_149672878.1">
    <property type="nucleotide sequence ID" value="NZ_VTUZ01000020.1"/>
</dbReference>
<evidence type="ECO:0000256" key="1">
    <source>
        <dbReference type="SAM" id="Coils"/>
    </source>
</evidence>
<dbReference type="InterPro" id="IPR049841">
    <property type="entry name" value="VPA1267-like"/>
</dbReference>